<dbReference type="InParanoid" id="F5YAH2"/>
<evidence type="ECO:0000256" key="2">
    <source>
        <dbReference type="ARBA" id="ARBA00004651"/>
    </source>
</evidence>
<evidence type="ECO:0000256" key="13">
    <source>
        <dbReference type="SAM" id="MobiDB-lite"/>
    </source>
</evidence>
<dbReference type="RefSeq" id="WP_015712458.1">
    <property type="nucleotide sequence ID" value="NC_015577.1"/>
</dbReference>
<evidence type="ECO:0000256" key="4">
    <source>
        <dbReference type="ARBA" id="ARBA00022475"/>
    </source>
</evidence>
<dbReference type="PROSITE" id="PS50109">
    <property type="entry name" value="HIS_KIN"/>
    <property type="match status" value="1"/>
</dbReference>
<evidence type="ECO:0000256" key="10">
    <source>
        <dbReference type="ARBA" id="ARBA00023012"/>
    </source>
</evidence>
<dbReference type="eggNOG" id="COG0642">
    <property type="taxonomic scope" value="Bacteria"/>
</dbReference>
<evidence type="ECO:0000313" key="17">
    <source>
        <dbReference type="EMBL" id="AEF82998.1"/>
    </source>
</evidence>
<reference evidence="18" key="1">
    <citation type="submission" date="2009-12" db="EMBL/GenBank/DDBJ databases">
        <title>Complete sequence of Treponema azotonutricium strain ZAS-9.</title>
        <authorList>
            <person name="Tetu S.G."/>
            <person name="Matson E."/>
            <person name="Ren Q."/>
            <person name="Seshadri R."/>
            <person name="Elbourne L."/>
            <person name="Hassan K.A."/>
            <person name="Durkin A."/>
            <person name="Radune D."/>
            <person name="Mohamoud Y."/>
            <person name="Shay R."/>
            <person name="Jin S."/>
            <person name="Zhang X."/>
            <person name="Lucey K."/>
            <person name="Ballor N.R."/>
            <person name="Ottesen E."/>
            <person name="Rosenthal R."/>
            <person name="Allen A."/>
            <person name="Leadbetter J.R."/>
            <person name="Paulsen I.T."/>
        </authorList>
    </citation>
    <scope>NUCLEOTIDE SEQUENCE [LARGE SCALE GENOMIC DNA]</scope>
    <source>
        <strain evidence="18">ATCC BAA-888 / DSM 13862 / ZAS-9</strain>
    </source>
</reference>
<evidence type="ECO:0000256" key="11">
    <source>
        <dbReference type="ARBA" id="ARBA00023136"/>
    </source>
</evidence>
<dbReference type="Proteomes" id="UP000009222">
    <property type="component" value="Chromosome"/>
</dbReference>
<dbReference type="Gene3D" id="3.30.450.20">
    <property type="entry name" value="PAS domain"/>
    <property type="match status" value="1"/>
</dbReference>
<dbReference type="InterPro" id="IPR001789">
    <property type="entry name" value="Sig_transdc_resp-reg_receiver"/>
</dbReference>
<dbReference type="HOGENOM" id="CLU_000445_114_21_12"/>
<comment type="subcellular location">
    <subcellularLocation>
        <location evidence="2">Cell membrane</location>
        <topology evidence="2">Multi-pass membrane protein</topology>
    </subcellularLocation>
</comment>
<dbReference type="SMART" id="SM00387">
    <property type="entry name" value="HATPase_c"/>
    <property type="match status" value="1"/>
</dbReference>
<dbReference type="Gene3D" id="1.20.120.160">
    <property type="entry name" value="HPT domain"/>
    <property type="match status" value="1"/>
</dbReference>
<keyword evidence="9 14" id="KW-1133">Transmembrane helix</keyword>
<dbReference type="InterPro" id="IPR036641">
    <property type="entry name" value="HPT_dom_sf"/>
</dbReference>
<dbReference type="GO" id="GO:0000155">
    <property type="term" value="F:phosphorelay sensor kinase activity"/>
    <property type="evidence" value="ECO:0007669"/>
    <property type="project" value="InterPro"/>
</dbReference>
<dbReference type="InterPro" id="IPR003661">
    <property type="entry name" value="HisK_dim/P_dom"/>
</dbReference>
<keyword evidence="18" id="KW-1185">Reference proteome</keyword>
<dbReference type="EMBL" id="CP001841">
    <property type="protein sequence ID" value="AEF82998.1"/>
    <property type="molecule type" value="Genomic_DNA"/>
</dbReference>
<keyword evidence="5 12" id="KW-0597">Phosphoprotein</keyword>
<dbReference type="Gene3D" id="3.40.50.2300">
    <property type="match status" value="1"/>
</dbReference>
<dbReference type="PANTHER" id="PTHR45339">
    <property type="entry name" value="HYBRID SIGNAL TRANSDUCTION HISTIDINE KINASE J"/>
    <property type="match status" value="1"/>
</dbReference>
<dbReference type="InterPro" id="IPR004358">
    <property type="entry name" value="Sig_transdc_His_kin-like_C"/>
</dbReference>
<sequence>MRIKIMLIISSIVLVITASSLVLSLSFSQGRFWETVRNDLTVSAELASRMVSRELEVLKRDVQIIGTQLAFTGEAETTERLRYHTSHGPYLSLAVFDSQGWVDFYGRAAPSNSYLENEYMKRAFSGETCISPPEWESGGDLVLRIWAPLEGNRVLVATMDGLSISRMVSDIRIWETGNIFIVDREGYVIANMRENWVTEKYNYIHMGEIDDKYRTPKEMVSRMIKGETGIAYFDIADIDRIASFIPVSDTDGWSLGVVVPIAETPVSQIRQVLLSSSFVFLSFGIIAAFFAANSIAIPYKKAADANEAKSRFLANMSHEMRTPLNAIIGLSELELGDGDLSGEIYDNTEKIYNSGITLLGIINDLLDISKIESGKFELVPVEYDIPSLINDTVNLNIVRIGSKPIKFRLHVEENIPAKFLGDELRIKQVFNNLLSNAFKYTREGSVDWYLSAQREGDKVWLQSRIQDTGIGIKGEDLPKLFSEYGQVDTKSNRKIEGTGLGLAISRGMARLMGGDITVESEYGKGSVFTLRILQEPIGTETIGKNTAENLNLFNYTLQRRTRNQKLIRAWIPYASVLVVDDVAINLDVARGMLKPYGMTVDCVASGPAAIERIRGGKPKYNAVFMDHMMPGMDGIEATRIIRKEINTDYAKNIPVIALTADAIIGNDKLFLSKGFQAFLTKPIDIMQLDSVITHWVRNKDLEKELKEKSPELFVGKPNPDNTRFQEKRDSNTALPNSERYASLIEASKSISGFDITMGLELVDNDIESWLEVMHSFIVHTPALLDSIRSIEKLTEYTITVHGIKGSCYSLGAQTVGKKAEDLEHKSRAGDMEFVRNNNSDFIAQAEKLVDDFRALVKTAEKESDKALKSAPDKDLLAKILDAAAGYDMEGLEEFIGKLEQYRYEKDDDLVPWLREQGNRSEFLAIQERLAKMLK</sequence>
<protein>
    <recommendedName>
        <fullName evidence="3">histidine kinase</fullName>
        <ecNumber evidence="3">2.7.13.3</ecNumber>
    </recommendedName>
</protein>
<dbReference type="Pfam" id="PF00072">
    <property type="entry name" value="Response_reg"/>
    <property type="match status" value="1"/>
</dbReference>
<dbReference type="SMART" id="SM00448">
    <property type="entry name" value="REC"/>
    <property type="match status" value="1"/>
</dbReference>
<evidence type="ECO:0000256" key="5">
    <source>
        <dbReference type="ARBA" id="ARBA00022553"/>
    </source>
</evidence>
<dbReference type="PANTHER" id="PTHR45339:SF1">
    <property type="entry name" value="HYBRID SIGNAL TRANSDUCTION HISTIDINE KINASE J"/>
    <property type="match status" value="1"/>
</dbReference>
<evidence type="ECO:0000256" key="1">
    <source>
        <dbReference type="ARBA" id="ARBA00000085"/>
    </source>
</evidence>
<dbReference type="PRINTS" id="PR00344">
    <property type="entry name" value="BCTRLSENSOR"/>
</dbReference>
<dbReference type="SMART" id="SM00388">
    <property type="entry name" value="HisKA"/>
    <property type="match status" value="1"/>
</dbReference>
<dbReference type="GO" id="GO:0005886">
    <property type="term" value="C:plasma membrane"/>
    <property type="evidence" value="ECO:0007669"/>
    <property type="project" value="UniProtKB-SubCell"/>
</dbReference>
<dbReference type="Gene3D" id="3.30.565.10">
    <property type="entry name" value="Histidine kinase-like ATPase, C-terminal domain"/>
    <property type="match status" value="1"/>
</dbReference>
<feature type="domain" description="Histidine kinase" evidence="15">
    <location>
        <begin position="315"/>
        <end position="536"/>
    </location>
</feature>
<keyword evidence="11 14" id="KW-0472">Membrane</keyword>
<dbReference type="AlphaFoldDB" id="F5YAH2"/>
<dbReference type="InterPro" id="IPR036890">
    <property type="entry name" value="HATPase_C_sf"/>
</dbReference>
<evidence type="ECO:0000256" key="12">
    <source>
        <dbReference type="PROSITE-ProRule" id="PRU00169"/>
    </source>
</evidence>
<keyword evidence="10" id="KW-0902">Two-component regulatory system</keyword>
<keyword evidence="8" id="KW-0067">ATP-binding</keyword>
<dbReference type="SUPFAM" id="SSF55874">
    <property type="entry name" value="ATPase domain of HSP90 chaperone/DNA topoisomerase II/histidine kinase"/>
    <property type="match status" value="1"/>
</dbReference>
<gene>
    <name evidence="17" type="ordered locus">TREAZ_3098</name>
</gene>
<dbReference type="InterPro" id="IPR003594">
    <property type="entry name" value="HATPase_dom"/>
</dbReference>
<evidence type="ECO:0000256" key="6">
    <source>
        <dbReference type="ARBA" id="ARBA00022692"/>
    </source>
</evidence>
<evidence type="ECO:0000256" key="8">
    <source>
        <dbReference type="ARBA" id="ARBA00022840"/>
    </source>
</evidence>
<dbReference type="CDD" id="cd00082">
    <property type="entry name" value="HisKA"/>
    <property type="match status" value="1"/>
</dbReference>
<feature type="region of interest" description="Disordered" evidence="13">
    <location>
        <begin position="711"/>
        <end position="731"/>
    </location>
</feature>
<dbReference type="InterPro" id="IPR011006">
    <property type="entry name" value="CheY-like_superfamily"/>
</dbReference>
<dbReference type="CDD" id="cd17546">
    <property type="entry name" value="REC_hyHK_CKI1_RcsC-like"/>
    <property type="match status" value="1"/>
</dbReference>
<dbReference type="STRING" id="545695.TREAZ_3098"/>
<evidence type="ECO:0000313" key="18">
    <source>
        <dbReference type="Proteomes" id="UP000009222"/>
    </source>
</evidence>
<evidence type="ECO:0000256" key="9">
    <source>
        <dbReference type="ARBA" id="ARBA00022989"/>
    </source>
</evidence>
<dbReference type="Gene3D" id="1.10.287.130">
    <property type="match status" value="1"/>
</dbReference>
<reference evidence="17 18" key="2">
    <citation type="journal article" date="2011" name="ISME J.">
        <title>RNA-seq reveals cooperative metabolic interactions between two termite-gut spirochete species in co-culture.</title>
        <authorList>
            <person name="Rosenthal A.Z."/>
            <person name="Matson E.G."/>
            <person name="Eldar A."/>
            <person name="Leadbetter J.R."/>
        </authorList>
    </citation>
    <scope>NUCLEOTIDE SEQUENCE [LARGE SCALE GENOMIC DNA]</scope>
    <source>
        <strain evidence="18">ATCC BAA-888 / DSM 13862 / ZAS-9</strain>
    </source>
</reference>
<dbReference type="Pfam" id="PF00512">
    <property type="entry name" value="HisKA"/>
    <property type="match status" value="1"/>
</dbReference>
<dbReference type="InterPro" id="IPR005467">
    <property type="entry name" value="His_kinase_dom"/>
</dbReference>
<keyword evidence="6 14" id="KW-0812">Transmembrane</keyword>
<feature type="domain" description="Response regulatory" evidence="16">
    <location>
        <begin position="575"/>
        <end position="696"/>
    </location>
</feature>
<dbReference type="PROSITE" id="PS50110">
    <property type="entry name" value="RESPONSE_REGULATORY"/>
    <property type="match status" value="1"/>
</dbReference>
<evidence type="ECO:0000259" key="16">
    <source>
        <dbReference type="PROSITE" id="PS50110"/>
    </source>
</evidence>
<dbReference type="CDD" id="cd16922">
    <property type="entry name" value="HATPase_EvgS-ArcB-TorS-like"/>
    <property type="match status" value="1"/>
</dbReference>
<keyword evidence="17" id="KW-0418">Kinase</keyword>
<keyword evidence="17" id="KW-0808">Transferase</keyword>
<feature type="modified residue" description="4-aspartylphosphate" evidence="12">
    <location>
        <position position="626"/>
    </location>
</feature>
<dbReference type="CDD" id="cd12912">
    <property type="entry name" value="PDC2_MCP_like"/>
    <property type="match status" value="1"/>
</dbReference>
<dbReference type="KEGG" id="taz:TREAZ_3098"/>
<keyword evidence="4" id="KW-1003">Cell membrane</keyword>
<proteinExistence type="predicted"/>
<dbReference type="SUPFAM" id="SSF47384">
    <property type="entry name" value="Homodimeric domain of signal transducing histidine kinase"/>
    <property type="match status" value="1"/>
</dbReference>
<dbReference type="Pfam" id="PF02518">
    <property type="entry name" value="HATPase_c"/>
    <property type="match status" value="1"/>
</dbReference>
<organism evidence="17 18">
    <name type="scientific">Leadbettera azotonutricia (strain ATCC BAA-888 / DSM 13862 / ZAS-9)</name>
    <name type="common">Treponema azotonutricium</name>
    <dbReference type="NCBI Taxonomy" id="545695"/>
    <lineage>
        <taxon>Bacteria</taxon>
        <taxon>Pseudomonadati</taxon>
        <taxon>Spirochaetota</taxon>
        <taxon>Spirochaetia</taxon>
        <taxon>Spirochaetales</taxon>
        <taxon>Breznakiellaceae</taxon>
        <taxon>Leadbettera</taxon>
    </lineage>
</organism>
<dbReference type="SUPFAM" id="SSF52172">
    <property type="entry name" value="CheY-like"/>
    <property type="match status" value="1"/>
</dbReference>
<evidence type="ECO:0000256" key="3">
    <source>
        <dbReference type="ARBA" id="ARBA00012438"/>
    </source>
</evidence>
<name>F5YAH2_LEAAZ</name>
<dbReference type="EC" id="2.7.13.3" evidence="3"/>
<evidence type="ECO:0000256" key="7">
    <source>
        <dbReference type="ARBA" id="ARBA00022741"/>
    </source>
</evidence>
<evidence type="ECO:0000259" key="15">
    <source>
        <dbReference type="PROSITE" id="PS50109"/>
    </source>
</evidence>
<feature type="transmembrane region" description="Helical" evidence="14">
    <location>
        <begin position="272"/>
        <end position="292"/>
    </location>
</feature>
<keyword evidence="7" id="KW-0547">Nucleotide-binding</keyword>
<dbReference type="InterPro" id="IPR036097">
    <property type="entry name" value="HisK_dim/P_sf"/>
</dbReference>
<accession>F5YAH2</accession>
<evidence type="ECO:0000256" key="14">
    <source>
        <dbReference type="SAM" id="Phobius"/>
    </source>
</evidence>
<dbReference type="GO" id="GO:0005524">
    <property type="term" value="F:ATP binding"/>
    <property type="evidence" value="ECO:0007669"/>
    <property type="project" value="UniProtKB-KW"/>
</dbReference>
<dbReference type="SUPFAM" id="SSF47226">
    <property type="entry name" value="Histidine-containing phosphotransfer domain, HPT domain"/>
    <property type="match status" value="1"/>
</dbReference>
<comment type="catalytic activity">
    <reaction evidence="1">
        <text>ATP + protein L-histidine = ADP + protein N-phospho-L-histidine.</text>
        <dbReference type="EC" id="2.7.13.3"/>
    </reaction>
</comment>
<dbReference type="FunFam" id="3.30.565.10:FF:000010">
    <property type="entry name" value="Sensor histidine kinase RcsC"/>
    <property type="match status" value="1"/>
</dbReference>